<dbReference type="InterPro" id="IPR038217">
    <property type="entry name" value="MRG_C_sf"/>
</dbReference>
<feature type="domain" description="Chromo" evidence="13">
    <location>
        <begin position="10"/>
        <end position="74"/>
    </location>
</feature>
<dbReference type="PIRSF" id="PIRSF038133">
    <property type="entry name" value="HAT_Nua4_EAF3/MRG15"/>
    <property type="match status" value="1"/>
</dbReference>
<dbReference type="Pfam" id="PF22732">
    <property type="entry name" value="MSL3_chromo-like"/>
    <property type="match status" value="1"/>
</dbReference>
<keyword evidence="3" id="KW-0227">DNA damage</keyword>
<dbReference type="InterPro" id="IPR016197">
    <property type="entry name" value="Chromo-like_dom_sf"/>
</dbReference>
<dbReference type="Ensembl" id="ENSCANT00000041031.1">
    <property type="protein sequence ID" value="ENSCANP00000018077.1"/>
    <property type="gene ID" value="ENSCANG00000032479.1"/>
</dbReference>
<reference evidence="14" key="2">
    <citation type="submission" date="2025-09" db="UniProtKB">
        <authorList>
            <consortium name="Ensembl"/>
        </authorList>
    </citation>
    <scope>IDENTIFICATION</scope>
</reference>
<dbReference type="GO" id="GO:0006325">
    <property type="term" value="P:chromatin organization"/>
    <property type="evidence" value="ECO:0007669"/>
    <property type="project" value="UniProtKB-KW"/>
</dbReference>
<keyword evidence="4" id="KW-0156">Chromatin regulator</keyword>
<dbReference type="GO" id="GO:0006355">
    <property type="term" value="P:regulation of DNA-templated transcription"/>
    <property type="evidence" value="ECO:0007669"/>
    <property type="project" value="InterPro"/>
</dbReference>
<dbReference type="GO" id="GO:0006310">
    <property type="term" value="P:DNA recombination"/>
    <property type="evidence" value="ECO:0007669"/>
    <property type="project" value="UniProtKB-KW"/>
</dbReference>
<dbReference type="InterPro" id="IPR053820">
    <property type="entry name" value="MSL3_chromo-like"/>
</dbReference>
<dbReference type="SUPFAM" id="SSF54160">
    <property type="entry name" value="Chromo domain-like"/>
    <property type="match status" value="1"/>
</dbReference>
<dbReference type="GO" id="GO:0005634">
    <property type="term" value="C:nucleus"/>
    <property type="evidence" value="ECO:0007669"/>
    <property type="project" value="UniProtKB-SubCell"/>
</dbReference>
<name>A0A2K5INP2_COLAP</name>
<dbReference type="Pfam" id="PF05712">
    <property type="entry name" value="MRG"/>
    <property type="match status" value="1"/>
</dbReference>
<dbReference type="PANTHER" id="PTHR10880">
    <property type="entry name" value="MORTALITY FACTOR 4-LIKE PROTEIN"/>
    <property type="match status" value="1"/>
</dbReference>
<dbReference type="CDD" id="cd18983">
    <property type="entry name" value="CBD_MSL3_like"/>
    <property type="match status" value="1"/>
</dbReference>
<dbReference type="InterPro" id="IPR026541">
    <property type="entry name" value="MRG_dom"/>
</dbReference>
<dbReference type="FunFam" id="1.10.274.30:FF:000001">
    <property type="entry name" value="Mortality factor 4-like protein 1"/>
    <property type="match status" value="1"/>
</dbReference>
<evidence type="ECO:0000313" key="15">
    <source>
        <dbReference type="Proteomes" id="UP000233080"/>
    </source>
</evidence>
<dbReference type="PANTHER" id="PTHR10880:SF48">
    <property type="entry name" value="MORTALITY FACTOR 4 LIKE 2"/>
    <property type="match status" value="1"/>
</dbReference>
<keyword evidence="5" id="KW-0007">Acetylation</keyword>
<proteinExistence type="predicted"/>
<dbReference type="SMART" id="SM00298">
    <property type="entry name" value="CHROMO"/>
    <property type="match status" value="1"/>
</dbReference>
<keyword evidence="6" id="KW-0805">Transcription regulation</keyword>
<evidence type="ECO:0000256" key="12">
    <source>
        <dbReference type="SAM" id="MobiDB-lite"/>
    </source>
</evidence>
<organism evidence="14 15">
    <name type="scientific">Colobus angolensis palliatus</name>
    <name type="common">Peters' Angolan colobus</name>
    <dbReference type="NCBI Taxonomy" id="336983"/>
    <lineage>
        <taxon>Eukaryota</taxon>
        <taxon>Metazoa</taxon>
        <taxon>Chordata</taxon>
        <taxon>Craniata</taxon>
        <taxon>Vertebrata</taxon>
        <taxon>Euteleostomi</taxon>
        <taxon>Mammalia</taxon>
        <taxon>Eutheria</taxon>
        <taxon>Euarchontoglires</taxon>
        <taxon>Primates</taxon>
        <taxon>Haplorrhini</taxon>
        <taxon>Catarrhini</taxon>
        <taxon>Cercopithecidae</taxon>
        <taxon>Colobinae</taxon>
        <taxon>Colobus</taxon>
    </lineage>
</organism>
<dbReference type="GO" id="GO:0006281">
    <property type="term" value="P:DNA repair"/>
    <property type="evidence" value="ECO:0007669"/>
    <property type="project" value="UniProtKB-KW"/>
</dbReference>
<evidence type="ECO:0000259" key="13">
    <source>
        <dbReference type="SMART" id="SM00298"/>
    </source>
</evidence>
<dbReference type="Gene3D" id="1.10.274.30">
    <property type="entry name" value="MRG domain"/>
    <property type="match status" value="1"/>
</dbReference>
<reference evidence="14" key="1">
    <citation type="submission" date="2025-08" db="UniProtKB">
        <authorList>
            <consortium name="Ensembl"/>
        </authorList>
    </citation>
    <scope>IDENTIFICATION</scope>
</reference>
<evidence type="ECO:0000256" key="11">
    <source>
        <dbReference type="ARBA" id="ARBA00071326"/>
    </source>
</evidence>
<evidence type="ECO:0000256" key="6">
    <source>
        <dbReference type="ARBA" id="ARBA00023015"/>
    </source>
</evidence>
<dbReference type="GO" id="GO:0000786">
    <property type="term" value="C:nucleosome"/>
    <property type="evidence" value="ECO:0007669"/>
    <property type="project" value="UniProtKB-ARBA"/>
</dbReference>
<dbReference type="STRING" id="336983.ENSCANP00000018077"/>
<protein>
    <recommendedName>
        <fullName evidence="11">Mortality factor 4-like protein 1</fullName>
    </recommendedName>
</protein>
<evidence type="ECO:0000256" key="8">
    <source>
        <dbReference type="ARBA" id="ARBA00023172"/>
    </source>
</evidence>
<evidence type="ECO:0000256" key="3">
    <source>
        <dbReference type="ARBA" id="ARBA00022763"/>
    </source>
</evidence>
<keyword evidence="2" id="KW-0341">Growth regulation</keyword>
<dbReference type="InterPro" id="IPR000953">
    <property type="entry name" value="Chromo/chromo_shadow_dom"/>
</dbReference>
<keyword evidence="9" id="KW-0234">DNA repair</keyword>
<evidence type="ECO:0000256" key="5">
    <source>
        <dbReference type="ARBA" id="ARBA00022990"/>
    </source>
</evidence>
<feature type="region of interest" description="Disordered" evidence="12">
    <location>
        <begin position="79"/>
        <end position="117"/>
    </location>
</feature>
<keyword evidence="8" id="KW-0233">DNA recombination</keyword>
<evidence type="ECO:0000313" key="14">
    <source>
        <dbReference type="Ensembl" id="ENSCANP00000018077.1"/>
    </source>
</evidence>
<keyword evidence="10" id="KW-0539">Nucleus</keyword>
<dbReference type="OMA" id="HKFFDIE"/>
<dbReference type="InterPro" id="IPR008676">
    <property type="entry name" value="MRG"/>
</dbReference>
<evidence type="ECO:0000256" key="7">
    <source>
        <dbReference type="ARBA" id="ARBA00023163"/>
    </source>
</evidence>
<dbReference type="Gene3D" id="2.30.30.140">
    <property type="match status" value="1"/>
</dbReference>
<evidence type="ECO:0000256" key="4">
    <source>
        <dbReference type="ARBA" id="ARBA00022853"/>
    </source>
</evidence>
<dbReference type="GO" id="GO:1905168">
    <property type="term" value="P:positive regulation of double-strand break repair via homologous recombination"/>
    <property type="evidence" value="ECO:0007669"/>
    <property type="project" value="UniProtKB-ARBA"/>
</dbReference>
<sequence>MAPKQDPKPKFQEGEPVLCFHGPLLYEAKCVKVAIKDKQVKYFIHYSGWNKNWDEWVPEGRVLKYVDTNLQKQRELIKKNVEVKTKKNKQKTPGNGDGGSTSETPQPPQKKRARVDPTVENEETFMNRVELFYLPAKKNVDSILEDYANYKKSRGNTDNKEYAVNEVVAGIKEYFNVILGTQLLYKFERPQYAEILADHPDAPMSQVYGAPHLLRLFVRIGAMLAYTPLDEKSLALLLNYLHDFLKYLAKNSATLFSASDYEVAPPEYHRKAV</sequence>
<dbReference type="GO" id="GO:0035267">
    <property type="term" value="C:NuA4 histone acetyltransferase complex"/>
    <property type="evidence" value="ECO:0007669"/>
    <property type="project" value="TreeGrafter"/>
</dbReference>
<dbReference type="Proteomes" id="UP000233080">
    <property type="component" value="Unassembled WGS sequence"/>
</dbReference>
<keyword evidence="15" id="KW-1185">Reference proteome</keyword>
<dbReference type="FunFam" id="2.30.30.140:FF:000024">
    <property type="entry name" value="Mortality factor 4-like protein 1"/>
    <property type="match status" value="1"/>
</dbReference>
<evidence type="ECO:0000256" key="10">
    <source>
        <dbReference type="ARBA" id="ARBA00023242"/>
    </source>
</evidence>
<dbReference type="PROSITE" id="PS51640">
    <property type="entry name" value="MRG"/>
    <property type="match status" value="1"/>
</dbReference>
<dbReference type="AlphaFoldDB" id="A0A2K5INP2"/>
<keyword evidence="7" id="KW-0804">Transcription</keyword>
<accession>A0A2K5INP2</accession>
<evidence type="ECO:0000256" key="1">
    <source>
        <dbReference type="ARBA" id="ARBA00004123"/>
    </source>
</evidence>
<comment type="subcellular location">
    <subcellularLocation>
        <location evidence="1">Nucleus</location>
    </subcellularLocation>
</comment>
<evidence type="ECO:0000256" key="2">
    <source>
        <dbReference type="ARBA" id="ARBA00022604"/>
    </source>
</evidence>
<evidence type="ECO:0000256" key="9">
    <source>
        <dbReference type="ARBA" id="ARBA00023204"/>
    </source>
</evidence>